<keyword evidence="7 10" id="KW-1133">Transmembrane helix</keyword>
<keyword evidence="5" id="KW-0997">Cell inner membrane</keyword>
<dbReference type="KEGG" id="cei:CEPID_00680"/>
<evidence type="ECO:0000256" key="4">
    <source>
        <dbReference type="ARBA" id="ARBA00022475"/>
    </source>
</evidence>
<evidence type="ECO:0000256" key="5">
    <source>
        <dbReference type="ARBA" id="ARBA00022519"/>
    </source>
</evidence>
<comment type="subcellular location">
    <subcellularLocation>
        <location evidence="1">Cell inner membrane</location>
        <topology evidence="1">Multi-pass membrane protein</topology>
    </subcellularLocation>
    <subcellularLocation>
        <location evidence="10">Cell membrane</location>
        <topology evidence="10">Multi-pass membrane protein</topology>
    </subcellularLocation>
</comment>
<dbReference type="PATRIC" id="fig|1050174.4.peg.144"/>
<evidence type="ECO:0000256" key="6">
    <source>
        <dbReference type="ARBA" id="ARBA00022692"/>
    </source>
</evidence>
<dbReference type="STRING" id="1050174.CEPID_00680"/>
<dbReference type="InterPro" id="IPR013525">
    <property type="entry name" value="ABC2_TM"/>
</dbReference>
<keyword evidence="4 10" id="KW-1003">Cell membrane</keyword>
<evidence type="ECO:0000256" key="2">
    <source>
        <dbReference type="ARBA" id="ARBA00007783"/>
    </source>
</evidence>
<protein>
    <recommendedName>
        <fullName evidence="10">Transport permease protein</fullName>
    </recommendedName>
</protein>
<keyword evidence="13" id="KW-1185">Reference proteome</keyword>
<feature type="transmembrane region" description="Helical" evidence="10">
    <location>
        <begin position="190"/>
        <end position="213"/>
    </location>
</feature>
<keyword evidence="9" id="KW-0046">Antibiotic resistance</keyword>
<dbReference type="InterPro" id="IPR047817">
    <property type="entry name" value="ABC2_TM_bact-type"/>
</dbReference>
<dbReference type="PANTHER" id="PTHR30413">
    <property type="entry name" value="INNER MEMBRANE TRANSPORT PERMEASE"/>
    <property type="match status" value="1"/>
</dbReference>
<evidence type="ECO:0000256" key="8">
    <source>
        <dbReference type="ARBA" id="ARBA00023136"/>
    </source>
</evidence>
<dbReference type="PRINTS" id="PR00164">
    <property type="entry name" value="ABC2TRNSPORT"/>
</dbReference>
<keyword evidence="6 10" id="KW-0812">Transmembrane</keyword>
<proteinExistence type="inferred from homology"/>
<dbReference type="GO" id="GO:0043190">
    <property type="term" value="C:ATP-binding cassette (ABC) transporter complex"/>
    <property type="evidence" value="ECO:0007669"/>
    <property type="project" value="InterPro"/>
</dbReference>
<reference evidence="12 13" key="1">
    <citation type="submission" date="2015-05" db="EMBL/GenBank/DDBJ databases">
        <title>Complete genome sequence of Corynebacterium epidermidicanis DSM 45586, isolated from the skin of a dog suffering from pruritus.</title>
        <authorList>
            <person name="Ruckert C."/>
            <person name="Albersmeier A."/>
            <person name="Winkler A."/>
            <person name="Tauch A."/>
        </authorList>
    </citation>
    <scope>NUCLEOTIDE SEQUENCE [LARGE SCALE GENOMIC DNA]</scope>
    <source>
        <strain evidence="12 13">DSM 45586</strain>
    </source>
</reference>
<sequence>MVLSRHRFNRAEKAAQLGVELIEQRVKNPNARIYKVSAEGLEPLAIRPSLPEYLRQLWDRRFFIVADARAKALRSTRDYRLWRTWLVLNPLFDVALYGFLFGFLFKSSRGIDNFIGFLFIGIIFMRMMSGLFTSGSGLMTASRSMIRAFNFPRASIIFSQTLRAMIDNVLPALVCLVSAFLLQWGTPPRWTLIFIVPLFLLLHIFGTGLMFIMARLTAEIPDVKALVPLVTSAWFFLSGVMFSLDRFASFGKIHAIMTANPAHIFLTVIRDSTIYGQVPSLAEWATLLAWTFGTFIVGFVYFWLAEDKYVRIA</sequence>
<organism evidence="12 13">
    <name type="scientific">Corynebacterium epidermidicanis</name>
    <dbReference type="NCBI Taxonomy" id="1050174"/>
    <lineage>
        <taxon>Bacteria</taxon>
        <taxon>Bacillati</taxon>
        <taxon>Actinomycetota</taxon>
        <taxon>Actinomycetes</taxon>
        <taxon>Mycobacteriales</taxon>
        <taxon>Corynebacteriaceae</taxon>
        <taxon>Corynebacterium</taxon>
    </lineage>
</organism>
<evidence type="ECO:0000313" key="12">
    <source>
        <dbReference type="EMBL" id="AKK02030.1"/>
    </source>
</evidence>
<keyword evidence="3 10" id="KW-0813">Transport</keyword>
<dbReference type="EMBL" id="CP011541">
    <property type="protein sequence ID" value="AKK02030.1"/>
    <property type="molecule type" value="Genomic_DNA"/>
</dbReference>
<dbReference type="Proteomes" id="UP000035368">
    <property type="component" value="Chromosome"/>
</dbReference>
<accession>A0A0G3GN90</accession>
<feature type="transmembrane region" description="Helical" evidence="10">
    <location>
        <begin position="284"/>
        <end position="304"/>
    </location>
</feature>
<dbReference type="GO" id="GO:0046677">
    <property type="term" value="P:response to antibiotic"/>
    <property type="evidence" value="ECO:0007669"/>
    <property type="project" value="UniProtKB-KW"/>
</dbReference>
<evidence type="ECO:0000256" key="3">
    <source>
        <dbReference type="ARBA" id="ARBA00022448"/>
    </source>
</evidence>
<gene>
    <name evidence="12" type="ORF">CEPID_00680</name>
</gene>
<feature type="transmembrane region" description="Helical" evidence="10">
    <location>
        <begin position="162"/>
        <end position="184"/>
    </location>
</feature>
<feature type="transmembrane region" description="Helical" evidence="10">
    <location>
        <begin position="225"/>
        <end position="244"/>
    </location>
</feature>
<dbReference type="Pfam" id="PF01061">
    <property type="entry name" value="ABC2_membrane"/>
    <property type="match status" value="1"/>
</dbReference>
<dbReference type="PROSITE" id="PS51012">
    <property type="entry name" value="ABC_TM2"/>
    <property type="match status" value="1"/>
</dbReference>
<dbReference type="PANTHER" id="PTHR30413:SF8">
    <property type="entry name" value="TRANSPORT PERMEASE PROTEIN"/>
    <property type="match status" value="1"/>
</dbReference>
<name>A0A0G3GN90_9CORY</name>
<keyword evidence="8 10" id="KW-0472">Membrane</keyword>
<evidence type="ECO:0000313" key="13">
    <source>
        <dbReference type="Proteomes" id="UP000035368"/>
    </source>
</evidence>
<feature type="domain" description="ABC transmembrane type-2" evidence="11">
    <location>
        <begin position="81"/>
        <end position="305"/>
    </location>
</feature>
<dbReference type="AlphaFoldDB" id="A0A0G3GN90"/>
<feature type="transmembrane region" description="Helical" evidence="10">
    <location>
        <begin position="84"/>
        <end position="105"/>
    </location>
</feature>
<evidence type="ECO:0000256" key="9">
    <source>
        <dbReference type="ARBA" id="ARBA00023251"/>
    </source>
</evidence>
<evidence type="ECO:0000256" key="10">
    <source>
        <dbReference type="RuleBase" id="RU361157"/>
    </source>
</evidence>
<dbReference type="InterPro" id="IPR000412">
    <property type="entry name" value="ABC_2_transport"/>
</dbReference>
<evidence type="ECO:0000256" key="1">
    <source>
        <dbReference type="ARBA" id="ARBA00004429"/>
    </source>
</evidence>
<feature type="transmembrane region" description="Helical" evidence="10">
    <location>
        <begin position="117"/>
        <end position="141"/>
    </location>
</feature>
<evidence type="ECO:0000256" key="7">
    <source>
        <dbReference type="ARBA" id="ARBA00022989"/>
    </source>
</evidence>
<dbReference type="GO" id="GO:0140359">
    <property type="term" value="F:ABC-type transporter activity"/>
    <property type="evidence" value="ECO:0007669"/>
    <property type="project" value="InterPro"/>
</dbReference>
<dbReference type="GO" id="GO:0015920">
    <property type="term" value="P:lipopolysaccharide transport"/>
    <property type="evidence" value="ECO:0007669"/>
    <property type="project" value="TreeGrafter"/>
</dbReference>
<evidence type="ECO:0000259" key="11">
    <source>
        <dbReference type="PROSITE" id="PS51012"/>
    </source>
</evidence>
<comment type="similarity">
    <text evidence="2 10">Belongs to the ABC-2 integral membrane protein family.</text>
</comment>